<dbReference type="KEGG" id="tje:TJEJU_0767"/>
<evidence type="ECO:0000259" key="1">
    <source>
        <dbReference type="Pfam" id="PF07693"/>
    </source>
</evidence>
<evidence type="ECO:0000313" key="2">
    <source>
        <dbReference type="EMBL" id="SNR14538.1"/>
    </source>
</evidence>
<dbReference type="PANTHER" id="PTHR22674:SF6">
    <property type="entry name" value="NTPASE KAP FAMILY P-LOOP DOMAIN-CONTAINING PROTEIN 1"/>
    <property type="match status" value="1"/>
</dbReference>
<protein>
    <submittedName>
        <fullName evidence="2">Putative P-loop ATPase</fullName>
    </submittedName>
</protein>
<keyword evidence="3" id="KW-1185">Reference proteome</keyword>
<dbReference type="SUPFAM" id="SSF52540">
    <property type="entry name" value="P-loop containing nucleoside triphosphate hydrolases"/>
    <property type="match status" value="1"/>
</dbReference>
<gene>
    <name evidence="2" type="ORF">TJEJU_0767</name>
</gene>
<sequence length="484" mass="56752">MAKILPNLPIDKLTKENDYIGILTKGDIIKNFFLTHKHDFNRVKFFALYGEWGSGKSTLMKYLEKELKDSFNTFFFEAWEYESDHNLPKSLLEFLHYKSDTKVDTFFKNGAKLLEGFARSITFKTPVFNINSDKIIQSVEENSFFELKQLFKEEFEAWERRNVKEENGDKKPEYNIVFIDDLDRCEPENVLNLLSAIKLFFTYGKKTIFLCGIDKKAVDEAVKTKYKDVVKANEYLEKVFDLSFSMPKENDISKLVKVYFNEEEYSDVNCKSIDLSNEIAVFLKALKFENPRRVKKILNKYSLIDSLKKQDNKTSDLPNIITENSGTLFETLLTLYLLILKEFESQIFDSFLDLIFKKQSIKIALENYFNKSSNSNEFFREYSKITGVIINAVDKDIINQKIPTFGFRDFATIFLPFNLNSITPNSLDNLDLFNTGVSIREKKIDFYFCDFFINDSRISNIINNDQNNFNHSLMDYKRMIEDLS</sequence>
<accession>A0A238U7G0</accession>
<reference evidence="2 3" key="1">
    <citation type="submission" date="2017-07" db="EMBL/GenBank/DDBJ databases">
        <authorList>
            <person name="Sun Z.S."/>
            <person name="Albrecht U."/>
            <person name="Echele G."/>
            <person name="Lee C.C."/>
        </authorList>
    </citation>
    <scope>NUCLEOTIDE SEQUENCE [LARGE SCALE GENOMIC DNA]</scope>
    <source>
        <strain evidence="3">type strain: KCTC 22618</strain>
    </source>
</reference>
<dbReference type="InterPro" id="IPR011646">
    <property type="entry name" value="KAP_P-loop"/>
</dbReference>
<organism evidence="2 3">
    <name type="scientific">Tenacibaculum jejuense</name>
    <dbReference type="NCBI Taxonomy" id="584609"/>
    <lineage>
        <taxon>Bacteria</taxon>
        <taxon>Pseudomonadati</taxon>
        <taxon>Bacteroidota</taxon>
        <taxon>Flavobacteriia</taxon>
        <taxon>Flavobacteriales</taxon>
        <taxon>Flavobacteriaceae</taxon>
        <taxon>Tenacibaculum</taxon>
    </lineage>
</organism>
<dbReference type="Gene3D" id="3.40.50.300">
    <property type="entry name" value="P-loop containing nucleotide triphosphate hydrolases"/>
    <property type="match status" value="1"/>
</dbReference>
<dbReference type="EMBL" id="LT899436">
    <property type="protein sequence ID" value="SNR14538.1"/>
    <property type="molecule type" value="Genomic_DNA"/>
</dbReference>
<feature type="domain" description="KAP NTPase" evidence="1">
    <location>
        <begin position="46"/>
        <end position="304"/>
    </location>
</feature>
<proteinExistence type="predicted"/>
<evidence type="ECO:0000313" key="3">
    <source>
        <dbReference type="Proteomes" id="UP000215214"/>
    </source>
</evidence>
<dbReference type="InterPro" id="IPR052754">
    <property type="entry name" value="NTPase_KAP_P-loop"/>
</dbReference>
<dbReference type="Proteomes" id="UP000215214">
    <property type="component" value="Chromosome TJEJU"/>
</dbReference>
<dbReference type="AlphaFoldDB" id="A0A238U7G0"/>
<dbReference type="Pfam" id="PF07693">
    <property type="entry name" value="KAP_NTPase"/>
    <property type="match status" value="1"/>
</dbReference>
<dbReference type="OrthoDB" id="88903at2"/>
<dbReference type="PANTHER" id="PTHR22674">
    <property type="entry name" value="NTPASE, KAP FAMILY P-LOOP DOMAIN-CONTAINING 1"/>
    <property type="match status" value="1"/>
</dbReference>
<dbReference type="RefSeq" id="WP_095069579.1">
    <property type="nucleotide sequence ID" value="NZ_LT899436.1"/>
</dbReference>
<dbReference type="InterPro" id="IPR027417">
    <property type="entry name" value="P-loop_NTPase"/>
</dbReference>
<name>A0A238U7G0_9FLAO</name>